<sequence length="281" mass="31246">MCYERNDTDLVRVTQPWAGAQWSRVEHEQCPRTAGQIAILASGGTGLGSARPTAATLIALRFKNVDRLCIIFRSEQDSFDGALRRPFRAGQQVRELGGTVQLTPFMNTGLELGPKGREFQHLPCKLRESHLRQPPVSDPDRWPASTAVVAANGAADITSPTRLSRTDALLLPSLAPFRSGVRLQPEKSPPSGKPAPPPRRHRLTLYTTPLRTPRYPRSVGCLFRVDPDQRTNVTAKVTASNKMLKYKSARRSLVRPMEVDCMRWGGYGCNVLWRSPVTLPR</sequence>
<dbReference type="AlphaFoldDB" id="A0A0V0TTX8"/>
<accession>A0A0V0TTX8</accession>
<keyword evidence="3" id="KW-1185">Reference proteome</keyword>
<gene>
    <name evidence="2" type="ORF">T05_4362</name>
</gene>
<feature type="compositionally biased region" description="Pro residues" evidence="1">
    <location>
        <begin position="187"/>
        <end position="197"/>
    </location>
</feature>
<proteinExistence type="predicted"/>
<evidence type="ECO:0000256" key="1">
    <source>
        <dbReference type="SAM" id="MobiDB-lite"/>
    </source>
</evidence>
<dbReference type="EMBL" id="JYDJ01000144">
    <property type="protein sequence ID" value="KRX42434.1"/>
    <property type="molecule type" value="Genomic_DNA"/>
</dbReference>
<comment type="caution">
    <text evidence="2">The sequence shown here is derived from an EMBL/GenBank/DDBJ whole genome shotgun (WGS) entry which is preliminary data.</text>
</comment>
<organism evidence="2 3">
    <name type="scientific">Trichinella murrelli</name>
    <dbReference type="NCBI Taxonomy" id="144512"/>
    <lineage>
        <taxon>Eukaryota</taxon>
        <taxon>Metazoa</taxon>
        <taxon>Ecdysozoa</taxon>
        <taxon>Nematoda</taxon>
        <taxon>Enoplea</taxon>
        <taxon>Dorylaimia</taxon>
        <taxon>Trichinellida</taxon>
        <taxon>Trichinellidae</taxon>
        <taxon>Trichinella</taxon>
    </lineage>
</organism>
<reference evidence="2 3" key="1">
    <citation type="submission" date="2015-01" db="EMBL/GenBank/DDBJ databases">
        <title>Evolution of Trichinella species and genotypes.</title>
        <authorList>
            <person name="Korhonen P.K."/>
            <person name="Edoardo P."/>
            <person name="Giuseppe L.R."/>
            <person name="Gasser R.B."/>
        </authorList>
    </citation>
    <scope>NUCLEOTIDE SEQUENCE [LARGE SCALE GENOMIC DNA]</scope>
    <source>
        <strain evidence="2">ISS417</strain>
    </source>
</reference>
<evidence type="ECO:0000313" key="3">
    <source>
        <dbReference type="Proteomes" id="UP000055048"/>
    </source>
</evidence>
<dbReference type="Proteomes" id="UP000055048">
    <property type="component" value="Unassembled WGS sequence"/>
</dbReference>
<protein>
    <submittedName>
        <fullName evidence="2">Uncharacterized protein</fullName>
    </submittedName>
</protein>
<evidence type="ECO:0000313" key="2">
    <source>
        <dbReference type="EMBL" id="KRX42434.1"/>
    </source>
</evidence>
<feature type="region of interest" description="Disordered" evidence="1">
    <location>
        <begin position="180"/>
        <end position="202"/>
    </location>
</feature>
<name>A0A0V0TTX8_9BILA</name>